<keyword evidence="3" id="KW-0597">Phosphoprotein</keyword>
<dbReference type="PANTHER" id="PTHR24421">
    <property type="entry name" value="NITRATE/NITRITE SENSOR PROTEIN NARX-RELATED"/>
    <property type="match status" value="1"/>
</dbReference>
<feature type="domain" description="Signal transduction histidine kinase subgroup 3 dimerisation and phosphoacceptor" evidence="11">
    <location>
        <begin position="299"/>
        <end position="364"/>
    </location>
</feature>
<keyword evidence="4" id="KW-0808">Transferase</keyword>
<organism evidence="12 13">
    <name type="scientific">Microbacterium oleivorans</name>
    <dbReference type="NCBI Taxonomy" id="273677"/>
    <lineage>
        <taxon>Bacteria</taxon>
        <taxon>Bacillati</taxon>
        <taxon>Actinomycetota</taxon>
        <taxon>Actinomycetes</taxon>
        <taxon>Micrococcales</taxon>
        <taxon>Microbacteriaceae</taxon>
        <taxon>Microbacterium</taxon>
    </lineage>
</organism>
<feature type="region of interest" description="Disordered" evidence="9">
    <location>
        <begin position="62"/>
        <end position="89"/>
    </location>
</feature>
<dbReference type="EC" id="2.7.13.3" evidence="2"/>
<dbReference type="Gene3D" id="1.20.5.1930">
    <property type="match status" value="1"/>
</dbReference>
<dbReference type="Proteomes" id="UP000295633">
    <property type="component" value="Unassembled WGS sequence"/>
</dbReference>
<evidence type="ECO:0000259" key="11">
    <source>
        <dbReference type="Pfam" id="PF07730"/>
    </source>
</evidence>
<evidence type="ECO:0000256" key="4">
    <source>
        <dbReference type="ARBA" id="ARBA00022679"/>
    </source>
</evidence>
<feature type="transmembrane region" description="Helical" evidence="10">
    <location>
        <begin position="250"/>
        <end position="269"/>
    </location>
</feature>
<dbReference type="AlphaFoldDB" id="A0A4R5YIV8"/>
<evidence type="ECO:0000256" key="1">
    <source>
        <dbReference type="ARBA" id="ARBA00000085"/>
    </source>
</evidence>
<dbReference type="Gene3D" id="3.30.565.10">
    <property type="entry name" value="Histidine kinase-like ATPase, C-terminal domain"/>
    <property type="match status" value="1"/>
</dbReference>
<dbReference type="InterPro" id="IPR011712">
    <property type="entry name" value="Sig_transdc_His_kin_sub3_dim/P"/>
</dbReference>
<evidence type="ECO:0000256" key="5">
    <source>
        <dbReference type="ARBA" id="ARBA00022741"/>
    </source>
</evidence>
<keyword evidence="7" id="KW-0067">ATP-binding</keyword>
<dbReference type="GO" id="GO:0046983">
    <property type="term" value="F:protein dimerization activity"/>
    <property type="evidence" value="ECO:0007669"/>
    <property type="project" value="InterPro"/>
</dbReference>
<reference evidence="12 13" key="1">
    <citation type="submission" date="2019-03" db="EMBL/GenBank/DDBJ databases">
        <title>Genome Sequencing and Assembly of Various Microbes Isolated from Partially Reclaimed Soil and Acid Mine Drainage (AMD) Site.</title>
        <authorList>
            <person name="Steinbock B."/>
            <person name="Bechtold R."/>
            <person name="Sevigny J.L."/>
            <person name="Thomas D."/>
            <person name="Cuthill L.R."/>
            <person name="Aveiro Johannsen E.J."/>
            <person name="Thomas K."/>
            <person name="Ghosh A."/>
        </authorList>
    </citation>
    <scope>NUCLEOTIDE SEQUENCE [LARGE SCALE GENOMIC DNA]</scope>
    <source>
        <strain evidence="12 13">F-B2</strain>
    </source>
</reference>
<dbReference type="PANTHER" id="PTHR24421:SF10">
    <property type="entry name" value="NITRATE_NITRITE SENSOR PROTEIN NARQ"/>
    <property type="match status" value="1"/>
</dbReference>
<keyword evidence="10" id="KW-1133">Transmembrane helix</keyword>
<dbReference type="GO" id="GO:0016020">
    <property type="term" value="C:membrane"/>
    <property type="evidence" value="ECO:0007669"/>
    <property type="project" value="InterPro"/>
</dbReference>
<dbReference type="CDD" id="cd16917">
    <property type="entry name" value="HATPase_UhpB-NarQ-NarX-like"/>
    <property type="match status" value="1"/>
</dbReference>
<evidence type="ECO:0000256" key="7">
    <source>
        <dbReference type="ARBA" id="ARBA00022840"/>
    </source>
</evidence>
<dbReference type="SUPFAM" id="SSF55874">
    <property type="entry name" value="ATPase domain of HSP90 chaperone/DNA topoisomerase II/histidine kinase"/>
    <property type="match status" value="1"/>
</dbReference>
<dbReference type="GO" id="GO:0005524">
    <property type="term" value="F:ATP binding"/>
    <property type="evidence" value="ECO:0007669"/>
    <property type="project" value="UniProtKB-KW"/>
</dbReference>
<keyword evidence="10" id="KW-0472">Membrane</keyword>
<proteinExistence type="predicted"/>
<dbReference type="EMBL" id="SMZX01000001">
    <property type="protein sequence ID" value="TDL45274.1"/>
    <property type="molecule type" value="Genomic_DNA"/>
</dbReference>
<sequence length="503" mass="53293">MPPAQRSGSCSRTVTRSTRWQSSMRMLISQRCGGTAPLSSSSSRRPTRTVTCDLWATGRMTKGGKARAPEPLEGDSSMTPMSHTDPAITTRTSEPSVLLGTRRAAFLFALTVFLATVIQVLATPISALIEGGGAWPFPLPVPVVLGILVIGCAVQAASLAVSDRHPQVAVLTCVGVHLALVVGLQVPTWLTGMYLVVALALFLLATRRPAGIALTWLAIAGVATIGGLLAWMLSIGTLWSVAFWWTVAEVARFGAPAAAGTTLGLWWAAKVSRMRDARKEAELARRDHATRVADAQTTERARIAQELHDVAGQHLAGLITLADAALKLAPGQPERALGLVESVRDEGRFAAASLAGALSDLRSTGPMGAEAVPDLRNVSDLLEFWRDRGMTVTYNPTGDLMNLPAVVSTTAYRCLQEALTNSAKHSAGAPVGIWVTSTDENLRVTVHNEAGAESATSRGLDLGWGLRGMTERVELLQGTLSAAKPPTGGWQLQFDIPTFTTTV</sequence>
<evidence type="ECO:0000313" key="12">
    <source>
        <dbReference type="EMBL" id="TDL45274.1"/>
    </source>
</evidence>
<feature type="transmembrane region" description="Helical" evidence="10">
    <location>
        <begin position="213"/>
        <end position="244"/>
    </location>
</feature>
<accession>A0A4R5YIV8</accession>
<dbReference type="Pfam" id="PF07730">
    <property type="entry name" value="HisKA_3"/>
    <property type="match status" value="1"/>
</dbReference>
<keyword evidence="10" id="KW-0812">Transmembrane</keyword>
<evidence type="ECO:0000256" key="8">
    <source>
        <dbReference type="ARBA" id="ARBA00023012"/>
    </source>
</evidence>
<evidence type="ECO:0000256" key="3">
    <source>
        <dbReference type="ARBA" id="ARBA00022553"/>
    </source>
</evidence>
<evidence type="ECO:0000313" key="13">
    <source>
        <dbReference type="Proteomes" id="UP000295633"/>
    </source>
</evidence>
<feature type="transmembrane region" description="Helical" evidence="10">
    <location>
        <begin position="168"/>
        <end position="184"/>
    </location>
</feature>
<dbReference type="InterPro" id="IPR036890">
    <property type="entry name" value="HATPase_C_sf"/>
</dbReference>
<evidence type="ECO:0000256" key="10">
    <source>
        <dbReference type="SAM" id="Phobius"/>
    </source>
</evidence>
<comment type="catalytic activity">
    <reaction evidence="1">
        <text>ATP + protein L-histidine = ADP + protein N-phospho-L-histidine.</text>
        <dbReference type="EC" id="2.7.13.3"/>
    </reaction>
</comment>
<dbReference type="GO" id="GO:0000155">
    <property type="term" value="F:phosphorelay sensor kinase activity"/>
    <property type="evidence" value="ECO:0007669"/>
    <property type="project" value="InterPro"/>
</dbReference>
<evidence type="ECO:0000256" key="2">
    <source>
        <dbReference type="ARBA" id="ARBA00012438"/>
    </source>
</evidence>
<keyword evidence="6 12" id="KW-0418">Kinase</keyword>
<protein>
    <recommendedName>
        <fullName evidence="2">histidine kinase</fullName>
        <ecNumber evidence="2">2.7.13.3</ecNumber>
    </recommendedName>
</protein>
<dbReference type="InterPro" id="IPR050482">
    <property type="entry name" value="Sensor_HK_TwoCompSys"/>
</dbReference>
<comment type="caution">
    <text evidence="12">The sequence shown here is derived from an EMBL/GenBank/DDBJ whole genome shotgun (WGS) entry which is preliminary data.</text>
</comment>
<name>A0A4R5YIV8_9MICO</name>
<keyword evidence="5" id="KW-0547">Nucleotide-binding</keyword>
<evidence type="ECO:0000256" key="6">
    <source>
        <dbReference type="ARBA" id="ARBA00022777"/>
    </source>
</evidence>
<feature type="compositionally biased region" description="Polar residues" evidence="9">
    <location>
        <begin position="76"/>
        <end position="89"/>
    </location>
</feature>
<keyword evidence="8" id="KW-0902">Two-component regulatory system</keyword>
<feature type="transmembrane region" description="Helical" evidence="10">
    <location>
        <begin position="141"/>
        <end position="161"/>
    </location>
</feature>
<gene>
    <name evidence="12" type="ORF">E2R54_02075</name>
</gene>
<feature type="transmembrane region" description="Helical" evidence="10">
    <location>
        <begin position="190"/>
        <end position="206"/>
    </location>
</feature>
<feature type="transmembrane region" description="Helical" evidence="10">
    <location>
        <begin position="105"/>
        <end position="129"/>
    </location>
</feature>
<evidence type="ECO:0000256" key="9">
    <source>
        <dbReference type="SAM" id="MobiDB-lite"/>
    </source>
</evidence>